<dbReference type="CDD" id="cd12155">
    <property type="entry name" value="PGDH_1"/>
    <property type="match status" value="1"/>
</dbReference>
<dbReference type="InterPro" id="IPR036291">
    <property type="entry name" value="NAD(P)-bd_dom_sf"/>
</dbReference>
<dbReference type="EMBL" id="WMFL01000090">
    <property type="protein sequence ID" value="NJI03732.1"/>
    <property type="molecule type" value="Genomic_DNA"/>
</dbReference>
<dbReference type="InterPro" id="IPR006139">
    <property type="entry name" value="D-isomer_2_OHA_DH_cat_dom"/>
</dbReference>
<keyword evidence="2 4" id="KW-0560">Oxidoreductase</keyword>
<evidence type="ECO:0000256" key="3">
    <source>
        <dbReference type="ARBA" id="ARBA00023027"/>
    </source>
</evidence>
<proteinExistence type="inferred from homology"/>
<accession>A0A2T4MGF3</accession>
<comment type="similarity">
    <text evidence="1 4">Belongs to the D-isomer specific 2-hydroxyacid dehydrogenase family.</text>
</comment>
<dbReference type="Proteomes" id="UP000646308">
    <property type="component" value="Unassembled WGS sequence"/>
</dbReference>
<dbReference type="PANTHER" id="PTHR43333">
    <property type="entry name" value="2-HACID_DH_C DOMAIN-CONTAINING PROTEIN"/>
    <property type="match status" value="1"/>
</dbReference>
<feature type="domain" description="D-isomer specific 2-hydroxyacid dehydrogenase catalytic" evidence="5">
    <location>
        <begin position="17"/>
        <end position="306"/>
    </location>
</feature>
<dbReference type="Gene3D" id="3.40.50.720">
    <property type="entry name" value="NAD(P)-binding Rossmann-like Domain"/>
    <property type="match status" value="2"/>
</dbReference>
<feature type="domain" description="D-isomer specific 2-hydroxyacid dehydrogenase NAD-binding" evidence="6">
    <location>
        <begin position="105"/>
        <end position="278"/>
    </location>
</feature>
<dbReference type="PANTHER" id="PTHR43333:SF1">
    <property type="entry name" value="D-ISOMER SPECIFIC 2-HYDROXYACID DEHYDROGENASE NAD-BINDING DOMAIN-CONTAINING PROTEIN"/>
    <property type="match status" value="1"/>
</dbReference>
<reference evidence="7" key="1">
    <citation type="submission" date="2019-11" db="EMBL/GenBank/DDBJ databases">
        <title>Whole genome comparisons of Staphylococcus agnetis isolates from cattle and chickens.</title>
        <authorList>
            <person name="Rhoads D."/>
            <person name="Shwani A."/>
            <person name="Adkins P."/>
            <person name="Calcutt M."/>
            <person name="Middleton J."/>
        </authorList>
    </citation>
    <scope>NUCLEOTIDE SEQUENCE</scope>
    <source>
        <strain evidence="7">1387</strain>
    </source>
</reference>
<dbReference type="RefSeq" id="WP_107368426.1">
    <property type="nucleotide sequence ID" value="NZ_CP045927.1"/>
</dbReference>
<evidence type="ECO:0000313" key="8">
    <source>
        <dbReference type="Proteomes" id="UP000646308"/>
    </source>
</evidence>
<dbReference type="SUPFAM" id="SSF52283">
    <property type="entry name" value="Formate/glycerate dehydrogenase catalytic domain-like"/>
    <property type="match status" value="1"/>
</dbReference>
<dbReference type="GO" id="GO:0016616">
    <property type="term" value="F:oxidoreductase activity, acting on the CH-OH group of donors, NAD or NADP as acceptor"/>
    <property type="evidence" value="ECO:0007669"/>
    <property type="project" value="InterPro"/>
</dbReference>
<keyword evidence="3" id="KW-0520">NAD</keyword>
<organism evidence="7 8">
    <name type="scientific">Staphylococcus agnetis</name>
    <dbReference type="NCBI Taxonomy" id="985762"/>
    <lineage>
        <taxon>Bacteria</taxon>
        <taxon>Bacillati</taxon>
        <taxon>Bacillota</taxon>
        <taxon>Bacilli</taxon>
        <taxon>Bacillales</taxon>
        <taxon>Staphylococcaceae</taxon>
        <taxon>Staphylococcus</taxon>
    </lineage>
</organism>
<evidence type="ECO:0000256" key="2">
    <source>
        <dbReference type="ARBA" id="ARBA00023002"/>
    </source>
</evidence>
<gene>
    <name evidence="7" type="ORF">GLV84_12905</name>
</gene>
<name>A0A2T4MGF3_9STAP</name>
<evidence type="ECO:0000259" key="6">
    <source>
        <dbReference type="Pfam" id="PF02826"/>
    </source>
</evidence>
<dbReference type="GeneID" id="57692037"/>
<dbReference type="AlphaFoldDB" id="A0A2T4MGF3"/>
<protein>
    <submittedName>
        <fullName evidence="7">Hydroxyacid dehydrogenase</fullName>
    </submittedName>
</protein>
<evidence type="ECO:0000313" key="7">
    <source>
        <dbReference type="EMBL" id="NJI03732.1"/>
    </source>
</evidence>
<evidence type="ECO:0000256" key="4">
    <source>
        <dbReference type="RuleBase" id="RU003719"/>
    </source>
</evidence>
<sequence length="316" mass="36321">MLVVSLMRLGEEEERLKALFPEVEFEFYKHPSYLPDTSKANMDVLLSYHADIDRAFIKEARNLKWIMWYATGVNALPLECLKENHIALTNAKGVHAQQLTEFLFAYLLDDYKALKETYAEQLNKIYNHKRTTPTIADQTIMFLGTGKIPQSAARIAQQFGMTTIGLNTTGHKADGFHEKYPLKDKFKYYHQADIIVNVLPETEKTKYLLTSEDFKQMQPHTLFINLGRGTIVREKVLVDALKNSEIRKAYLDVFETEPLSPHSELYHLENVVLTSHISGNGNHNKTQATEIFIQNLQHFLNKGTLIENIVDLNKGY</sequence>
<dbReference type="Pfam" id="PF00389">
    <property type="entry name" value="2-Hacid_dh"/>
    <property type="match status" value="1"/>
</dbReference>
<evidence type="ECO:0000256" key="1">
    <source>
        <dbReference type="ARBA" id="ARBA00005854"/>
    </source>
</evidence>
<evidence type="ECO:0000259" key="5">
    <source>
        <dbReference type="Pfam" id="PF00389"/>
    </source>
</evidence>
<dbReference type="GO" id="GO:0051287">
    <property type="term" value="F:NAD binding"/>
    <property type="evidence" value="ECO:0007669"/>
    <property type="project" value="InterPro"/>
</dbReference>
<dbReference type="SUPFAM" id="SSF51735">
    <property type="entry name" value="NAD(P)-binding Rossmann-fold domains"/>
    <property type="match status" value="1"/>
</dbReference>
<dbReference type="Pfam" id="PF02826">
    <property type="entry name" value="2-Hacid_dh_C"/>
    <property type="match status" value="1"/>
</dbReference>
<dbReference type="InterPro" id="IPR006140">
    <property type="entry name" value="D-isomer_DH_NAD-bd"/>
</dbReference>
<comment type="caution">
    <text evidence="7">The sequence shown here is derived from an EMBL/GenBank/DDBJ whole genome shotgun (WGS) entry which is preliminary data.</text>
</comment>